<evidence type="ECO:0000256" key="9">
    <source>
        <dbReference type="ARBA" id="ARBA00030757"/>
    </source>
</evidence>
<evidence type="ECO:0000256" key="4">
    <source>
        <dbReference type="ARBA" id="ARBA00013346"/>
    </source>
</evidence>
<dbReference type="PANTHER" id="PTHR11579">
    <property type="entry name" value="PROTEIN-L-ISOASPARTATE O-METHYLTRANSFERASE"/>
    <property type="match status" value="1"/>
</dbReference>
<dbReference type="KEGG" id="scw:TU94_12515"/>
<feature type="region of interest" description="Disordered" evidence="12">
    <location>
        <begin position="90"/>
        <end position="113"/>
    </location>
</feature>
<dbReference type="Gene3D" id="3.40.50.150">
    <property type="entry name" value="Vaccinia Virus protein VP39"/>
    <property type="match status" value="1"/>
</dbReference>
<evidence type="ECO:0000256" key="12">
    <source>
        <dbReference type="SAM" id="MobiDB-lite"/>
    </source>
</evidence>
<dbReference type="EC" id="2.1.1.77" evidence="3"/>
<dbReference type="InterPro" id="IPR000682">
    <property type="entry name" value="PCMT"/>
</dbReference>
<keyword evidence="5" id="KW-0963">Cytoplasm</keyword>
<organism evidence="13 14">
    <name type="scientific">Streptomyces cyaneogriseus subsp. noncyanogenus</name>
    <dbReference type="NCBI Taxonomy" id="477245"/>
    <lineage>
        <taxon>Bacteria</taxon>
        <taxon>Bacillati</taxon>
        <taxon>Actinomycetota</taxon>
        <taxon>Actinomycetes</taxon>
        <taxon>Kitasatosporales</taxon>
        <taxon>Streptomycetaceae</taxon>
        <taxon>Streptomyces</taxon>
    </lineage>
</organism>
<keyword evidence="14" id="KW-1185">Reference proteome</keyword>
<evidence type="ECO:0000256" key="8">
    <source>
        <dbReference type="ARBA" id="ARBA00022691"/>
    </source>
</evidence>
<evidence type="ECO:0000256" key="6">
    <source>
        <dbReference type="ARBA" id="ARBA00022603"/>
    </source>
</evidence>
<dbReference type="Pfam" id="PF01135">
    <property type="entry name" value="PCMT"/>
    <property type="match status" value="1"/>
</dbReference>
<evidence type="ECO:0000256" key="3">
    <source>
        <dbReference type="ARBA" id="ARBA00011890"/>
    </source>
</evidence>
<comment type="similarity">
    <text evidence="2">Belongs to the methyltransferase superfamily. L-isoaspartyl/D-aspartyl protein methyltransferase family.</text>
</comment>
<dbReference type="EMBL" id="CP010849">
    <property type="protein sequence ID" value="AJP05659.1"/>
    <property type="molecule type" value="Genomic_DNA"/>
</dbReference>
<dbReference type="GO" id="GO:0005737">
    <property type="term" value="C:cytoplasm"/>
    <property type="evidence" value="ECO:0007669"/>
    <property type="project" value="UniProtKB-SubCell"/>
</dbReference>
<evidence type="ECO:0000313" key="14">
    <source>
        <dbReference type="Proteomes" id="UP000032234"/>
    </source>
</evidence>
<sequence length="400" mass="43657">MTMLADCESAATRLRESMVKRLVQAGVPEDRAWRAAVEEVPRHRFVHGFYLPTDRCDARGLRIWEPVTAELDRDRWLATAYSDTALATQLNGEEPDWGDPRVRPGGTPTSSSAPASLVLRMWEDAEVAEGHTVLEIGTGNGYSAALACARLDSSHVTSIDIDPRRLKAASNALHDCGYEPTLAVADGLYGYWPEAWFDRIVTTCSFRTVPPALIAQTRPGGKILLTLTGWLHGRARALLTVAKDGTAEGPLLSGTISFMPSRTHVVPPFGDSAHWAAGLSDKPRAARHGPERLTAMDEDANHLRFLVQSAVPTAQMLTIDGIVHVIDISTGAAATLTPANGGWQVREGGPVRLWERVEQIVDSFDGADRPGPESFTLYVRGGEQHLWHPRMPAFPRLGIR</sequence>
<dbReference type="InterPro" id="IPR029063">
    <property type="entry name" value="SAM-dependent_MTases_sf"/>
</dbReference>
<evidence type="ECO:0000313" key="13">
    <source>
        <dbReference type="EMBL" id="AJP05659.1"/>
    </source>
</evidence>
<comment type="subcellular location">
    <subcellularLocation>
        <location evidence="1">Cytoplasm</location>
    </subcellularLocation>
</comment>
<dbReference type="PATRIC" id="fig|477245.3.peg.2651"/>
<reference evidence="13 14" key="1">
    <citation type="submission" date="2015-02" db="EMBL/GenBank/DDBJ databases">
        <title>Genome sequence of thermotolerant Streptomyces cyaneogriseus subsp. Noncyanogenus NMWT1, the producer of nematocidal antibiotics nemadectin.</title>
        <authorList>
            <person name="Wang H."/>
            <person name="Li C."/>
            <person name="Xiang W."/>
            <person name="Wang X."/>
        </authorList>
    </citation>
    <scope>NUCLEOTIDE SEQUENCE [LARGE SCALE GENOMIC DNA]</scope>
    <source>
        <strain evidence="13 14">NMWT 1</strain>
    </source>
</reference>
<dbReference type="PANTHER" id="PTHR11579:SF0">
    <property type="entry name" value="PROTEIN-L-ISOASPARTATE(D-ASPARTATE) O-METHYLTRANSFERASE"/>
    <property type="match status" value="1"/>
</dbReference>
<evidence type="ECO:0000256" key="7">
    <source>
        <dbReference type="ARBA" id="ARBA00022679"/>
    </source>
</evidence>
<evidence type="ECO:0000256" key="10">
    <source>
        <dbReference type="ARBA" id="ARBA00031323"/>
    </source>
</evidence>
<proteinExistence type="inferred from homology"/>
<dbReference type="SUPFAM" id="SSF53335">
    <property type="entry name" value="S-adenosyl-L-methionine-dependent methyltransferases"/>
    <property type="match status" value="1"/>
</dbReference>
<dbReference type="Proteomes" id="UP000032234">
    <property type="component" value="Chromosome"/>
</dbReference>
<dbReference type="NCBIfam" id="TIGR04188">
    <property type="entry name" value="methyltr_grsp"/>
    <property type="match status" value="1"/>
</dbReference>
<dbReference type="STRING" id="477245.TU94_12515"/>
<evidence type="ECO:0000256" key="5">
    <source>
        <dbReference type="ARBA" id="ARBA00022490"/>
    </source>
</evidence>
<dbReference type="CDD" id="cd02440">
    <property type="entry name" value="AdoMet_MTases"/>
    <property type="match status" value="1"/>
</dbReference>
<dbReference type="GO" id="GO:0032259">
    <property type="term" value="P:methylation"/>
    <property type="evidence" value="ECO:0007669"/>
    <property type="project" value="UniProtKB-KW"/>
</dbReference>
<keyword evidence="7 13" id="KW-0808">Transferase</keyword>
<evidence type="ECO:0000256" key="1">
    <source>
        <dbReference type="ARBA" id="ARBA00004496"/>
    </source>
</evidence>
<dbReference type="GO" id="GO:0004719">
    <property type="term" value="F:protein-L-isoaspartate (D-aspartate) O-methyltransferase activity"/>
    <property type="evidence" value="ECO:0007669"/>
    <property type="project" value="UniProtKB-EC"/>
</dbReference>
<name>A0A0C5GBE7_9ACTN</name>
<accession>A0A0C5GBE7</accession>
<dbReference type="HOGENOM" id="CLU_037629_0_1_11"/>
<dbReference type="RefSeq" id="WP_044387881.1">
    <property type="nucleotide sequence ID" value="NZ_CP010849.1"/>
</dbReference>
<dbReference type="OrthoDB" id="5143400at2"/>
<dbReference type="AlphaFoldDB" id="A0A0C5GBE7"/>
<dbReference type="InterPro" id="IPR026448">
    <property type="entry name" value="Methyltr_grasp"/>
</dbReference>
<evidence type="ECO:0000256" key="11">
    <source>
        <dbReference type="ARBA" id="ARBA00031350"/>
    </source>
</evidence>
<protein>
    <recommendedName>
        <fullName evidence="4">Protein-L-isoaspartate O-methyltransferase</fullName>
        <ecNumber evidence="3">2.1.1.77</ecNumber>
    </recommendedName>
    <alternativeName>
        <fullName evidence="11">L-isoaspartyl protein carboxyl methyltransferase</fullName>
    </alternativeName>
    <alternativeName>
        <fullName evidence="9">Protein L-isoaspartyl methyltransferase</fullName>
    </alternativeName>
    <alternativeName>
        <fullName evidence="10">Protein-beta-aspartate methyltransferase</fullName>
    </alternativeName>
</protein>
<keyword evidence="8" id="KW-0949">S-adenosyl-L-methionine</keyword>
<gene>
    <name evidence="13" type="ORF">TU94_12515</name>
</gene>
<keyword evidence="6" id="KW-0489">Methyltransferase</keyword>
<evidence type="ECO:0000256" key="2">
    <source>
        <dbReference type="ARBA" id="ARBA00005369"/>
    </source>
</evidence>